<reference evidence="2" key="1">
    <citation type="submission" date="2020-02" db="EMBL/GenBank/DDBJ databases">
        <authorList>
            <person name="Meier V. D."/>
        </authorList>
    </citation>
    <scope>NUCLEOTIDE SEQUENCE</scope>
    <source>
        <strain evidence="2">AVDCRST_MAG35</strain>
    </source>
</reference>
<keyword evidence="1" id="KW-0812">Transmembrane</keyword>
<name>A0A6J4P7T4_9ACTN</name>
<gene>
    <name evidence="2" type="ORF">AVDCRST_MAG35-1288</name>
</gene>
<protein>
    <submittedName>
        <fullName evidence="2">Uncharacterized protein</fullName>
    </submittedName>
</protein>
<accession>A0A6J4P7T4</accession>
<sequence>MSDDPGGPPTGGGRLTGLLLPVASAAQAVRVAAVLGLAADAVPSSRGVLLLPRGGGGVDDAVVTRVSRSLRRADVLVLTRADEQVSVQRWRAGRLVDTPHYGVVGGVDGDAERVLLGRLPAAQAQGATSTDGVDPREAAREVVAAVRGPVRPWQLVLSGLLLVLSALLAVAGALDLAAGRAQGALDAAVPLLWAALAVYWALSLRGLLRRRARERAGGAPA</sequence>
<proteinExistence type="predicted"/>
<keyword evidence="1" id="KW-1133">Transmembrane helix</keyword>
<feature type="transmembrane region" description="Helical" evidence="1">
    <location>
        <begin position="155"/>
        <end position="178"/>
    </location>
</feature>
<keyword evidence="1" id="KW-0472">Membrane</keyword>
<dbReference type="EMBL" id="CADCUY010000270">
    <property type="protein sequence ID" value="CAA9408301.1"/>
    <property type="molecule type" value="Genomic_DNA"/>
</dbReference>
<evidence type="ECO:0000313" key="2">
    <source>
        <dbReference type="EMBL" id="CAA9408301.1"/>
    </source>
</evidence>
<feature type="transmembrane region" description="Helical" evidence="1">
    <location>
        <begin position="190"/>
        <end position="208"/>
    </location>
</feature>
<evidence type="ECO:0000256" key="1">
    <source>
        <dbReference type="SAM" id="Phobius"/>
    </source>
</evidence>
<organism evidence="2">
    <name type="scientific">uncultured Quadrisphaera sp</name>
    <dbReference type="NCBI Taxonomy" id="904978"/>
    <lineage>
        <taxon>Bacteria</taxon>
        <taxon>Bacillati</taxon>
        <taxon>Actinomycetota</taxon>
        <taxon>Actinomycetes</taxon>
        <taxon>Kineosporiales</taxon>
        <taxon>Kineosporiaceae</taxon>
        <taxon>Quadrisphaera</taxon>
        <taxon>environmental samples</taxon>
    </lineage>
</organism>
<dbReference type="AlphaFoldDB" id="A0A6J4P7T4"/>